<organism evidence="8 9">
    <name type="scientific">Theobroma cacao</name>
    <name type="common">Cacao</name>
    <name type="synonym">Cocoa</name>
    <dbReference type="NCBI Taxonomy" id="3641"/>
    <lineage>
        <taxon>Eukaryota</taxon>
        <taxon>Viridiplantae</taxon>
        <taxon>Streptophyta</taxon>
        <taxon>Embryophyta</taxon>
        <taxon>Tracheophyta</taxon>
        <taxon>Spermatophyta</taxon>
        <taxon>Magnoliopsida</taxon>
        <taxon>eudicotyledons</taxon>
        <taxon>Gunneridae</taxon>
        <taxon>Pentapetalae</taxon>
        <taxon>rosids</taxon>
        <taxon>malvids</taxon>
        <taxon>Malvales</taxon>
        <taxon>Malvaceae</taxon>
        <taxon>Byttnerioideae</taxon>
        <taxon>Theobroma</taxon>
    </lineage>
</organism>
<evidence type="ECO:0000256" key="4">
    <source>
        <dbReference type="ARBA" id="ARBA00022955"/>
    </source>
</evidence>
<keyword evidence="5" id="KW-0735">Signal-anchor</keyword>
<dbReference type="InParanoid" id="A0A061G030"/>
<keyword evidence="7" id="KW-0812">Transmembrane</keyword>
<dbReference type="GO" id="GO:0016020">
    <property type="term" value="C:membrane"/>
    <property type="evidence" value="ECO:0007669"/>
    <property type="project" value="UniProtKB-SubCell"/>
</dbReference>
<comment type="similarity">
    <text evidence="2">Belongs to the short-chain dehydrogenases/reductases (SDR) family.</text>
</comment>
<dbReference type="PANTHER" id="PTHR43391">
    <property type="entry name" value="RETINOL DEHYDROGENASE-RELATED"/>
    <property type="match status" value="1"/>
</dbReference>
<dbReference type="PRINTS" id="PR00081">
    <property type="entry name" value="GDHRDH"/>
</dbReference>
<keyword evidence="6" id="KW-0560">Oxidoreductase</keyword>
<dbReference type="GO" id="GO:0005829">
    <property type="term" value="C:cytosol"/>
    <property type="evidence" value="ECO:0000318"/>
    <property type="project" value="GO_Central"/>
</dbReference>
<accession>A0A061G030</accession>
<evidence type="ECO:0000313" key="9">
    <source>
        <dbReference type="Proteomes" id="UP000026915"/>
    </source>
</evidence>
<dbReference type="InterPro" id="IPR036291">
    <property type="entry name" value="NAD(P)-bd_dom_sf"/>
</dbReference>
<gene>
    <name evidence="8" type="ORF">TCM_014686</name>
</gene>
<keyword evidence="7" id="KW-1133">Transmembrane helix</keyword>
<feature type="transmembrane region" description="Helical" evidence="7">
    <location>
        <begin position="7"/>
        <end position="27"/>
    </location>
</feature>
<keyword evidence="7" id="KW-0472">Membrane</keyword>
<evidence type="ECO:0000256" key="1">
    <source>
        <dbReference type="ARBA" id="ARBA00004606"/>
    </source>
</evidence>
<dbReference type="InterPro" id="IPR002347">
    <property type="entry name" value="SDR_fam"/>
</dbReference>
<keyword evidence="4" id="KW-0443">Lipid metabolism</keyword>
<evidence type="ECO:0000256" key="6">
    <source>
        <dbReference type="ARBA" id="ARBA00023002"/>
    </source>
</evidence>
<reference evidence="8 9" key="1">
    <citation type="journal article" date="2013" name="Genome Biol.">
        <title>The genome sequence of the most widely cultivated cacao type and its use to identify candidate genes regulating pod color.</title>
        <authorList>
            <person name="Motamayor J.C."/>
            <person name="Mockaitis K."/>
            <person name="Schmutz J."/>
            <person name="Haiminen N."/>
            <person name="Iii D.L."/>
            <person name="Cornejo O."/>
            <person name="Findley S.D."/>
            <person name="Zheng P."/>
            <person name="Utro F."/>
            <person name="Royaert S."/>
            <person name="Saski C."/>
            <person name="Jenkins J."/>
            <person name="Podicheti R."/>
            <person name="Zhao M."/>
            <person name="Scheffler B.E."/>
            <person name="Stack J.C."/>
            <person name="Feltus F.A."/>
            <person name="Mustiga G.M."/>
            <person name="Amores F."/>
            <person name="Phillips W."/>
            <person name="Marelli J.P."/>
            <person name="May G.D."/>
            <person name="Shapiro H."/>
            <person name="Ma J."/>
            <person name="Bustamante C.D."/>
            <person name="Schnell R.J."/>
            <person name="Main D."/>
            <person name="Gilbert D."/>
            <person name="Parida L."/>
            <person name="Kuhn D.N."/>
        </authorList>
    </citation>
    <scope>NUCLEOTIDE SEQUENCE [LARGE SCALE GENOMIC DNA]</scope>
    <source>
        <strain evidence="9">cv. Matina 1-6</strain>
    </source>
</reference>
<keyword evidence="4" id="KW-0752">Steroid biosynthesis</keyword>
<dbReference type="GO" id="GO:0016491">
    <property type="term" value="F:oxidoreductase activity"/>
    <property type="evidence" value="ECO:0000318"/>
    <property type="project" value="GO_Central"/>
</dbReference>
<evidence type="ECO:0000256" key="3">
    <source>
        <dbReference type="ARBA" id="ARBA00022857"/>
    </source>
</evidence>
<dbReference type="STRING" id="3641.A0A061G030"/>
<dbReference type="Gene3D" id="3.40.50.720">
    <property type="entry name" value="NAD(P)-binding Rossmann-like Domain"/>
    <property type="match status" value="2"/>
</dbReference>
<dbReference type="eggNOG" id="KOG1205">
    <property type="taxonomic scope" value="Eukaryota"/>
</dbReference>
<keyword evidence="3" id="KW-0521">NADP</keyword>
<evidence type="ECO:0000256" key="5">
    <source>
        <dbReference type="ARBA" id="ARBA00022968"/>
    </source>
</evidence>
<dbReference type="GO" id="GO:0006694">
    <property type="term" value="P:steroid biosynthetic process"/>
    <property type="evidence" value="ECO:0007669"/>
    <property type="project" value="UniProtKB-KW"/>
</dbReference>
<dbReference type="Proteomes" id="UP000026915">
    <property type="component" value="Chromosome 3"/>
</dbReference>
<dbReference type="Pfam" id="PF00106">
    <property type="entry name" value="adh_short"/>
    <property type="match status" value="1"/>
</dbReference>
<dbReference type="Gramene" id="EOY22542">
    <property type="protein sequence ID" value="EOY22542"/>
    <property type="gene ID" value="TCM_014686"/>
</dbReference>
<evidence type="ECO:0000256" key="2">
    <source>
        <dbReference type="ARBA" id="ARBA00006484"/>
    </source>
</evidence>
<dbReference type="OMA" id="DSACRGE"/>
<dbReference type="PANTHER" id="PTHR43391:SF76">
    <property type="entry name" value="11-BETA-HYDROXYSTEROID DEHYDROGENASE-LIKE 2-RELATED"/>
    <property type="match status" value="1"/>
</dbReference>
<name>A0A061G030_THECC</name>
<evidence type="ECO:0000313" key="8">
    <source>
        <dbReference type="EMBL" id="EOY22542.1"/>
    </source>
</evidence>
<dbReference type="SUPFAM" id="SSF51735">
    <property type="entry name" value="NAD(P)-binding Rossmann-fold domains"/>
    <property type="match status" value="1"/>
</dbReference>
<comment type="subcellular location">
    <subcellularLocation>
        <location evidence="1">Membrane</location>
        <topology evidence="1">Single-pass type II membrane protein</topology>
    </subcellularLocation>
</comment>
<keyword evidence="4" id="KW-0444">Lipid biosynthesis</keyword>
<sequence>MDLINKFMNAIVATISLIALFFLLHHYRFFKSLLSTVRTIFKENVTGKVILITGASSGVGENLAYKYARRGARLALVARREHRLQEVAAIFEITGSPEAIYILGDISKIEDCKRFVDATVNHFGHLDHLVTSAGVAPVCLFEDYDDITKASPAMDINFWASQWPKASKAALISFYETLRIEFRTQIGITIVTLGLIKTEMTEGKFLSREGKLVVDREMRDVQVSLMPLESADKCAKAVVDSACRGENYLTLPSWTKATLLWKVFCPEIIEWWNRLLLMTGPGSSHGDVPSKKIFDVASRVKKFSLWMGGPFPKIVIKAP</sequence>
<dbReference type="EMBL" id="CM001881">
    <property type="protein sequence ID" value="EOY22542.1"/>
    <property type="molecule type" value="Genomic_DNA"/>
</dbReference>
<evidence type="ECO:0000256" key="7">
    <source>
        <dbReference type="SAM" id="Phobius"/>
    </source>
</evidence>
<protein>
    <submittedName>
        <fullName evidence="8">Glucose 1-dehydrogenase, putative</fullName>
    </submittedName>
</protein>
<keyword evidence="9" id="KW-1185">Reference proteome</keyword>
<dbReference type="AlphaFoldDB" id="A0A061G030"/>
<dbReference type="HOGENOM" id="CLU_010194_2_1_1"/>
<proteinExistence type="inferred from homology"/>